<feature type="transmembrane region" description="Helical" evidence="5">
    <location>
        <begin position="268"/>
        <end position="286"/>
    </location>
</feature>
<dbReference type="InterPro" id="IPR044880">
    <property type="entry name" value="NCX_ion-bd_dom_sf"/>
</dbReference>
<sequence>MLLNFIVITVGLATLLWSADRFVEGSATIARSMGMPPILIGMTIVSIGTSAPEILVSLMASITGSGDLAVGNAFGSNIANIGLVLGITLLISPFTVGRTTATKDLPLLLLTIITCGFLLRDGVLSLLDSLVLTVGLVIFFARLSAHLKHPDINDQQPDIPQLPLAKAWWLFLIGTTLLIASSRALVWSASNIAAAFGVSELVIGLTIVAIGTSLPELAASVVSARRGHADIAIGAVVGSNMFNLVVVLAIPGFFGNLTISTAALGRDLGTVLISTLLLTLFVFLGWNRTSHRGHLGRSAGIAFLALYALYTGWLFAQPNLGS</sequence>
<feature type="domain" description="Sodium/calcium exchanger membrane region" evidence="6">
    <location>
        <begin position="5"/>
        <end position="139"/>
    </location>
</feature>
<feature type="transmembrane region" description="Helical" evidence="5">
    <location>
        <begin position="74"/>
        <end position="95"/>
    </location>
</feature>
<organism evidence="7 8">
    <name type="scientific">Luminiphilus syltensis NOR5-1B</name>
    <dbReference type="NCBI Taxonomy" id="565045"/>
    <lineage>
        <taxon>Bacteria</taxon>
        <taxon>Pseudomonadati</taxon>
        <taxon>Pseudomonadota</taxon>
        <taxon>Gammaproteobacteria</taxon>
        <taxon>Cellvibrionales</taxon>
        <taxon>Halieaceae</taxon>
        <taxon>Luminiphilus</taxon>
    </lineage>
</organism>
<dbReference type="AlphaFoldDB" id="B8KR80"/>
<dbReference type="InterPro" id="IPR004837">
    <property type="entry name" value="NaCa_Exmemb"/>
</dbReference>
<reference evidence="8" key="1">
    <citation type="journal article" date="2013" name="BMC Microbiol.">
        <title>Taxonomy and evolution of bacteriochlorophyll a-containing members of the OM60/NOR5 clade of marine gammaproteobacteria: description of Luminiphilus syltensis gen. nov., sp. nov., reclassification of Haliea rubra as Pseudohaliea rubra gen. nov., comb. nov., and emendation of Chromatocurvus halotolerans.</title>
        <authorList>
            <person name="Spring S."/>
            <person name="Riedel T."/>
            <person name="Sproer C."/>
            <person name="Yan S."/>
            <person name="Harder J."/>
            <person name="Fuchs B.M."/>
        </authorList>
    </citation>
    <scope>NUCLEOTIDE SEQUENCE [LARGE SCALE GENOMIC DNA]</scope>
    <source>
        <strain evidence="8">NOR51-B</strain>
    </source>
</reference>
<dbReference type="Pfam" id="PF01699">
    <property type="entry name" value="Na_Ca_ex"/>
    <property type="match status" value="2"/>
</dbReference>
<evidence type="ECO:0000259" key="6">
    <source>
        <dbReference type="Pfam" id="PF01699"/>
    </source>
</evidence>
<dbReference type="STRING" id="565045.NOR51B_1524"/>
<dbReference type="RefSeq" id="WP_009020324.1">
    <property type="nucleotide sequence ID" value="NZ_DS999411.1"/>
</dbReference>
<dbReference type="InterPro" id="IPR004481">
    <property type="entry name" value="K/Na/Ca-exchanger"/>
</dbReference>
<feature type="transmembrane region" description="Helical" evidence="5">
    <location>
        <begin position="167"/>
        <end position="186"/>
    </location>
</feature>
<keyword evidence="8" id="KW-1185">Reference proteome</keyword>
<name>B8KR80_9GAMM</name>
<feature type="domain" description="Sodium/calcium exchanger membrane region" evidence="6">
    <location>
        <begin position="167"/>
        <end position="315"/>
    </location>
</feature>
<keyword evidence="3 5" id="KW-1133">Transmembrane helix</keyword>
<feature type="transmembrane region" description="Helical" evidence="5">
    <location>
        <begin position="231"/>
        <end position="256"/>
    </location>
</feature>
<dbReference type="GO" id="GO:0008273">
    <property type="term" value="F:calcium, potassium:sodium antiporter activity"/>
    <property type="evidence" value="ECO:0007669"/>
    <property type="project" value="TreeGrafter"/>
</dbReference>
<feature type="transmembrane region" description="Helical" evidence="5">
    <location>
        <begin position="37"/>
        <end position="62"/>
    </location>
</feature>
<dbReference type="Proteomes" id="UP000004699">
    <property type="component" value="Unassembled WGS sequence"/>
</dbReference>
<evidence type="ECO:0000256" key="2">
    <source>
        <dbReference type="ARBA" id="ARBA00022692"/>
    </source>
</evidence>
<dbReference type="EMBL" id="DS999411">
    <property type="protein sequence ID" value="EED35578.1"/>
    <property type="molecule type" value="Genomic_DNA"/>
</dbReference>
<evidence type="ECO:0000256" key="1">
    <source>
        <dbReference type="ARBA" id="ARBA00004141"/>
    </source>
</evidence>
<dbReference type="HOGENOM" id="CLU_007948_0_2_6"/>
<comment type="subcellular location">
    <subcellularLocation>
        <location evidence="1">Membrane</location>
        <topology evidence="1">Multi-pass membrane protein</topology>
    </subcellularLocation>
</comment>
<protein>
    <submittedName>
        <fullName evidence="7">Putative K+-dependent Na+/Ca+ exchanger</fullName>
    </submittedName>
</protein>
<evidence type="ECO:0000256" key="5">
    <source>
        <dbReference type="SAM" id="Phobius"/>
    </source>
</evidence>
<proteinExistence type="predicted"/>
<dbReference type="GO" id="GO:0005262">
    <property type="term" value="F:calcium channel activity"/>
    <property type="evidence" value="ECO:0007669"/>
    <property type="project" value="TreeGrafter"/>
</dbReference>
<feature type="transmembrane region" description="Helical" evidence="5">
    <location>
        <begin position="298"/>
        <end position="316"/>
    </location>
</feature>
<dbReference type="GO" id="GO:0005886">
    <property type="term" value="C:plasma membrane"/>
    <property type="evidence" value="ECO:0007669"/>
    <property type="project" value="TreeGrafter"/>
</dbReference>
<keyword evidence="4 5" id="KW-0472">Membrane</keyword>
<evidence type="ECO:0000256" key="4">
    <source>
        <dbReference type="ARBA" id="ARBA00023136"/>
    </source>
</evidence>
<dbReference type="PANTHER" id="PTHR10846:SF8">
    <property type="entry name" value="INNER MEMBRANE PROTEIN YRBG"/>
    <property type="match status" value="1"/>
</dbReference>
<accession>B8KR80</accession>
<dbReference type="GO" id="GO:0006874">
    <property type="term" value="P:intracellular calcium ion homeostasis"/>
    <property type="evidence" value="ECO:0007669"/>
    <property type="project" value="TreeGrafter"/>
</dbReference>
<evidence type="ECO:0000313" key="8">
    <source>
        <dbReference type="Proteomes" id="UP000004699"/>
    </source>
</evidence>
<evidence type="ECO:0000256" key="3">
    <source>
        <dbReference type="ARBA" id="ARBA00022989"/>
    </source>
</evidence>
<dbReference type="NCBIfam" id="TIGR00367">
    <property type="entry name" value="calcium/sodium antiporter"/>
    <property type="match status" value="1"/>
</dbReference>
<evidence type="ECO:0000313" key="7">
    <source>
        <dbReference type="EMBL" id="EED35578.1"/>
    </source>
</evidence>
<dbReference type="eggNOG" id="COG0530">
    <property type="taxonomic scope" value="Bacteria"/>
</dbReference>
<dbReference type="PANTHER" id="PTHR10846">
    <property type="entry name" value="SODIUM/POTASSIUM/CALCIUM EXCHANGER"/>
    <property type="match status" value="1"/>
</dbReference>
<dbReference type="OrthoDB" id="9794225at2"/>
<keyword evidence="2 5" id="KW-0812">Transmembrane</keyword>
<gene>
    <name evidence="7" type="ORF">NOR51B_1524</name>
</gene>
<feature type="transmembrane region" description="Helical" evidence="5">
    <location>
        <begin position="126"/>
        <end position="147"/>
    </location>
</feature>
<dbReference type="Gene3D" id="1.20.1420.30">
    <property type="entry name" value="NCX, central ion-binding region"/>
    <property type="match status" value="1"/>
</dbReference>